<accession>A0A1M4WJQ6</accession>
<dbReference type="RefSeq" id="WP_084731290.1">
    <property type="nucleotide sequence ID" value="NZ_FQVL01000003.1"/>
</dbReference>
<evidence type="ECO:0000313" key="2">
    <source>
        <dbReference type="Proteomes" id="UP000184476"/>
    </source>
</evidence>
<dbReference type="OrthoDB" id="2649371at2"/>
<name>A0A1M4WJQ6_9BACL</name>
<dbReference type="STRING" id="112248.SAMN05444392_103250"/>
<dbReference type="Gene3D" id="4.10.280.10">
    <property type="entry name" value="Helix-loop-helix DNA-binding domain"/>
    <property type="match status" value="1"/>
</dbReference>
<dbReference type="Pfam" id="PF09388">
    <property type="entry name" value="SpoOE-like"/>
    <property type="match status" value="1"/>
</dbReference>
<dbReference type="SUPFAM" id="SSF140500">
    <property type="entry name" value="BAS1536-like"/>
    <property type="match status" value="1"/>
</dbReference>
<dbReference type="GO" id="GO:0046983">
    <property type="term" value="F:protein dimerization activity"/>
    <property type="evidence" value="ECO:0007669"/>
    <property type="project" value="InterPro"/>
</dbReference>
<reference evidence="1 2" key="1">
    <citation type="submission" date="2016-11" db="EMBL/GenBank/DDBJ databases">
        <authorList>
            <person name="Jaros S."/>
            <person name="Januszkiewicz K."/>
            <person name="Wedrychowicz H."/>
        </authorList>
    </citation>
    <scope>NUCLEOTIDE SEQUENCE [LARGE SCALE GENOMIC DNA]</scope>
    <source>
        <strain evidence="1 2">DSM 44666</strain>
    </source>
</reference>
<dbReference type="Proteomes" id="UP000184476">
    <property type="component" value="Unassembled WGS sequence"/>
</dbReference>
<evidence type="ECO:0000313" key="1">
    <source>
        <dbReference type="EMBL" id="SHE81390.1"/>
    </source>
</evidence>
<dbReference type="InterPro" id="IPR037208">
    <property type="entry name" value="Spo0E-like_sf"/>
</dbReference>
<dbReference type="EMBL" id="FQVL01000003">
    <property type="protein sequence ID" value="SHE81390.1"/>
    <property type="molecule type" value="Genomic_DNA"/>
</dbReference>
<dbReference type="GO" id="GO:0043937">
    <property type="term" value="P:regulation of sporulation"/>
    <property type="evidence" value="ECO:0007669"/>
    <property type="project" value="InterPro"/>
</dbReference>
<keyword evidence="2" id="KW-1185">Reference proteome</keyword>
<dbReference type="AlphaFoldDB" id="A0A1M4WJQ6"/>
<sequence length="53" mass="6580">MQSRKLEEKIEVLRRQMVQYAMSVGFSHPQVYRLSVYLDQLHNRWHRIQHINE</sequence>
<dbReference type="InterPro" id="IPR036638">
    <property type="entry name" value="HLH_DNA-bd_sf"/>
</dbReference>
<gene>
    <name evidence="1" type="ORF">SAMN05444392_103250</name>
</gene>
<dbReference type="InterPro" id="IPR018540">
    <property type="entry name" value="Spo0E-like"/>
</dbReference>
<proteinExistence type="predicted"/>
<protein>
    <submittedName>
        <fullName evidence="1">Spo0E like sporulation regulatory protein</fullName>
    </submittedName>
</protein>
<organism evidence="1 2">
    <name type="scientific">Seinonella peptonophila</name>
    <dbReference type="NCBI Taxonomy" id="112248"/>
    <lineage>
        <taxon>Bacteria</taxon>
        <taxon>Bacillati</taxon>
        <taxon>Bacillota</taxon>
        <taxon>Bacilli</taxon>
        <taxon>Bacillales</taxon>
        <taxon>Thermoactinomycetaceae</taxon>
        <taxon>Seinonella</taxon>
    </lineage>
</organism>